<gene>
    <name evidence="2" type="ORF">Pth03_52820</name>
</gene>
<dbReference type="RefSeq" id="WP_203947032.1">
    <property type="nucleotide sequence ID" value="NZ_BOOR01000042.1"/>
</dbReference>
<reference evidence="2" key="1">
    <citation type="submission" date="2021-01" db="EMBL/GenBank/DDBJ databases">
        <title>Whole genome shotgun sequence of Planotetraspora thailandica NBRC 104271.</title>
        <authorList>
            <person name="Komaki H."/>
            <person name="Tamura T."/>
        </authorList>
    </citation>
    <scope>NUCLEOTIDE SEQUENCE</scope>
    <source>
        <strain evidence="2">NBRC 104271</strain>
    </source>
</reference>
<comment type="caution">
    <text evidence="2">The sequence shown here is derived from an EMBL/GenBank/DDBJ whole genome shotgun (WGS) entry which is preliminary data.</text>
</comment>
<accession>A0A8J3V3T3</accession>
<proteinExistence type="predicted"/>
<dbReference type="Proteomes" id="UP000605992">
    <property type="component" value="Unassembled WGS sequence"/>
</dbReference>
<dbReference type="AlphaFoldDB" id="A0A8J3V3T3"/>
<evidence type="ECO:0000313" key="3">
    <source>
        <dbReference type="Proteomes" id="UP000605992"/>
    </source>
</evidence>
<evidence type="ECO:0000256" key="1">
    <source>
        <dbReference type="SAM" id="MobiDB-lite"/>
    </source>
</evidence>
<organism evidence="2 3">
    <name type="scientific">Planotetraspora thailandica</name>
    <dbReference type="NCBI Taxonomy" id="487172"/>
    <lineage>
        <taxon>Bacteria</taxon>
        <taxon>Bacillati</taxon>
        <taxon>Actinomycetota</taxon>
        <taxon>Actinomycetes</taxon>
        <taxon>Streptosporangiales</taxon>
        <taxon>Streptosporangiaceae</taxon>
        <taxon>Planotetraspora</taxon>
    </lineage>
</organism>
<dbReference type="EMBL" id="BOOR01000042">
    <property type="protein sequence ID" value="GII56893.1"/>
    <property type="molecule type" value="Genomic_DNA"/>
</dbReference>
<feature type="region of interest" description="Disordered" evidence="1">
    <location>
        <begin position="1"/>
        <end position="21"/>
    </location>
</feature>
<protein>
    <submittedName>
        <fullName evidence="2">Uncharacterized protein</fullName>
    </submittedName>
</protein>
<keyword evidence="3" id="KW-1185">Reference proteome</keyword>
<evidence type="ECO:0000313" key="2">
    <source>
        <dbReference type="EMBL" id="GII56893.1"/>
    </source>
</evidence>
<sequence>MHTGSPRLGQPSVHHNGHEAAAPASGWTVARFGDRAHAVRQKVVASLIEAVANAQDAQRWSRSDKRFPYGQALMTRRYEAIVEEFRDEPGVQIVKPHRSPHQLVVLDGNLLLPFRYAEDDTTSILESRISDGRISVLVRELFERFGPASSYRQEELDLSLGEPGAAEPAADAHRLVLDHLPDDTRLVPIAYAGNAHAGLLRLYWGEAELVDDYGRLRWLHHEQIPLTGAQPLAEGGAVHAEAPFGQGVLPGLGISARPAIERANAALFPVQSETAPQEDQVSASDA</sequence>
<name>A0A8J3V3T3_9ACTN</name>